<name>A0ACC3D3N0_9PEZI</name>
<dbReference type="Proteomes" id="UP001186974">
    <property type="component" value="Unassembled WGS sequence"/>
</dbReference>
<reference evidence="1" key="1">
    <citation type="submission" date="2024-09" db="EMBL/GenBank/DDBJ databases">
        <title>Black Yeasts Isolated from many extreme environments.</title>
        <authorList>
            <person name="Coleine C."/>
            <person name="Stajich J.E."/>
            <person name="Selbmann L."/>
        </authorList>
    </citation>
    <scope>NUCLEOTIDE SEQUENCE</scope>
    <source>
        <strain evidence="1">CCFEE 5737</strain>
    </source>
</reference>
<dbReference type="EMBL" id="JAWDJW010007995">
    <property type="protein sequence ID" value="KAK3061210.1"/>
    <property type="molecule type" value="Genomic_DNA"/>
</dbReference>
<protein>
    <submittedName>
        <fullName evidence="1">Uncharacterized protein</fullName>
    </submittedName>
</protein>
<evidence type="ECO:0000313" key="2">
    <source>
        <dbReference type="Proteomes" id="UP001186974"/>
    </source>
</evidence>
<evidence type="ECO:0000313" key="1">
    <source>
        <dbReference type="EMBL" id="KAK3061210.1"/>
    </source>
</evidence>
<gene>
    <name evidence="1" type="ORF">LTS18_006782</name>
</gene>
<accession>A0ACC3D3N0</accession>
<feature type="non-terminal residue" evidence="1">
    <location>
        <position position="1"/>
    </location>
</feature>
<sequence length="414" mass="42857">PLKPVKARKRSGDDTDTDFQAESDEESADEEPAAAIGGDEVAPNVTPARAAVTTNGVNRPKPQPKGASTKALAQAVAKISSRSSPMSKTPPKRPSTSKGHQVKKSIKKAVKDSKQPAATNAKATSGKAALPMAVKSPTVRAPNGKVAEDAKSTSSTQILSTLKTKPTLAKSAGEKPHASKAPTMQAPTPRTNPNGLPLRGPNDTLLPVSAPQLNIPPLVTCPGCTLIHPLGSCPLKLAGAENCPLCGLAHFGHARLCPHINSETQVRQMLDALRSSGEDRQLVDAAKKYLTGVKGHLVQKKKLTRERLENEQRDKIAQLARERAGLTGTVSQRPGSDGMFTGVGGAHGYGPGNGSTSSSSSHQFRRGGQRGDFGPFASTAAGAQQHGNAQNGNGVQGPAPASVEQRLMAASGTG</sequence>
<comment type="caution">
    <text evidence="1">The sequence shown here is derived from an EMBL/GenBank/DDBJ whole genome shotgun (WGS) entry which is preliminary data.</text>
</comment>
<proteinExistence type="predicted"/>
<organism evidence="1 2">
    <name type="scientific">Coniosporium uncinatum</name>
    <dbReference type="NCBI Taxonomy" id="93489"/>
    <lineage>
        <taxon>Eukaryota</taxon>
        <taxon>Fungi</taxon>
        <taxon>Dikarya</taxon>
        <taxon>Ascomycota</taxon>
        <taxon>Pezizomycotina</taxon>
        <taxon>Dothideomycetes</taxon>
        <taxon>Dothideomycetes incertae sedis</taxon>
        <taxon>Coniosporium</taxon>
    </lineage>
</organism>
<keyword evidence="2" id="KW-1185">Reference proteome</keyword>